<evidence type="ECO:0000313" key="1">
    <source>
        <dbReference type="EMBL" id="CAD5219938.1"/>
    </source>
</evidence>
<proteinExistence type="predicted"/>
<dbReference type="EMBL" id="CAJFCW020000004">
    <property type="protein sequence ID" value="CAG9113055.1"/>
    <property type="molecule type" value="Genomic_DNA"/>
</dbReference>
<gene>
    <name evidence="1" type="ORF">BOKJ2_LOCUS8694</name>
</gene>
<dbReference type="OrthoDB" id="5873609at2759"/>
<comment type="caution">
    <text evidence="1">The sequence shown here is derived from an EMBL/GenBank/DDBJ whole genome shotgun (WGS) entry which is preliminary data.</text>
</comment>
<dbReference type="EMBL" id="CAJFDH010000004">
    <property type="protein sequence ID" value="CAD5219938.1"/>
    <property type="molecule type" value="Genomic_DNA"/>
</dbReference>
<name>A0A811KTL4_9BILA</name>
<reference evidence="1" key="1">
    <citation type="submission" date="2020-09" db="EMBL/GenBank/DDBJ databases">
        <authorList>
            <person name="Kikuchi T."/>
        </authorList>
    </citation>
    <scope>NUCLEOTIDE SEQUENCE</scope>
    <source>
        <strain evidence="1">SH1</strain>
    </source>
</reference>
<sequence>MVTTVVILKATGKGMGVYKYCLLHELVWNYLFDSFMCLWIPIELFPLQCSYSAVGKVFAIFVAITYRYSQVLCFMTKVL</sequence>
<organism evidence="1 2">
    <name type="scientific">Bursaphelenchus okinawaensis</name>
    <dbReference type="NCBI Taxonomy" id="465554"/>
    <lineage>
        <taxon>Eukaryota</taxon>
        <taxon>Metazoa</taxon>
        <taxon>Ecdysozoa</taxon>
        <taxon>Nematoda</taxon>
        <taxon>Chromadorea</taxon>
        <taxon>Rhabditida</taxon>
        <taxon>Tylenchina</taxon>
        <taxon>Tylenchomorpha</taxon>
        <taxon>Aphelenchoidea</taxon>
        <taxon>Aphelenchoididae</taxon>
        <taxon>Bursaphelenchus</taxon>
    </lineage>
</organism>
<dbReference type="Proteomes" id="UP000783686">
    <property type="component" value="Unassembled WGS sequence"/>
</dbReference>
<evidence type="ECO:0000313" key="2">
    <source>
        <dbReference type="Proteomes" id="UP000614601"/>
    </source>
</evidence>
<protein>
    <submittedName>
        <fullName evidence="1">Uncharacterized protein</fullName>
    </submittedName>
</protein>
<dbReference type="Proteomes" id="UP000614601">
    <property type="component" value="Unassembled WGS sequence"/>
</dbReference>
<dbReference type="AlphaFoldDB" id="A0A811KTL4"/>
<accession>A0A811KTL4</accession>
<keyword evidence="2" id="KW-1185">Reference proteome</keyword>